<keyword evidence="1" id="KW-0343">GTPase activation</keyword>
<dbReference type="GO" id="GO:0051056">
    <property type="term" value="P:regulation of small GTPase mediated signal transduction"/>
    <property type="evidence" value="ECO:0007669"/>
    <property type="project" value="InterPro"/>
</dbReference>
<dbReference type="PANTHER" id="PTHR21344">
    <property type="entry name" value="RAL GTPASE-ACTIVATING PROTEIN SUBUNIT BETA"/>
    <property type="match status" value="1"/>
</dbReference>
<gene>
    <name evidence="4" type="ORF">RUM43_014594</name>
</gene>
<dbReference type="PANTHER" id="PTHR21344:SF1">
    <property type="entry name" value="RAL GTPASE-ACTIVATING PROTEIN SUBUNIT BETA"/>
    <property type="match status" value="1"/>
</dbReference>
<comment type="caution">
    <text evidence="4">The sequence shown here is derived from an EMBL/GenBank/DDBJ whole genome shotgun (WGS) entry which is preliminary data.</text>
</comment>
<dbReference type="InterPro" id="IPR035974">
    <property type="entry name" value="Rap/Ran-GAP_sf"/>
</dbReference>
<feature type="region of interest" description="Disordered" evidence="2">
    <location>
        <begin position="453"/>
        <end position="474"/>
    </location>
</feature>
<dbReference type="InterPro" id="IPR046859">
    <property type="entry name" value="RGPA/RALGAPB_N"/>
</dbReference>
<reference evidence="4 5" key="1">
    <citation type="submission" date="2023-10" db="EMBL/GenBank/DDBJ databases">
        <title>Genomes of two closely related lineages of the louse Polyplax serrata with different host specificities.</title>
        <authorList>
            <person name="Martinu J."/>
            <person name="Tarabai H."/>
            <person name="Stefka J."/>
            <person name="Hypsa V."/>
        </authorList>
    </citation>
    <scope>NUCLEOTIDE SEQUENCE [LARGE SCALE GENOMIC DNA]</scope>
    <source>
        <strain evidence="4">HR10_N</strain>
    </source>
</reference>
<dbReference type="EMBL" id="JAWJWE010000010">
    <property type="protein sequence ID" value="KAK6630609.1"/>
    <property type="molecule type" value="Genomic_DNA"/>
</dbReference>
<evidence type="ECO:0000256" key="2">
    <source>
        <dbReference type="SAM" id="MobiDB-lite"/>
    </source>
</evidence>
<dbReference type="Pfam" id="PF20412">
    <property type="entry name" value="RALGAPB_N"/>
    <property type="match status" value="1"/>
</dbReference>
<feature type="region of interest" description="Disordered" evidence="2">
    <location>
        <begin position="406"/>
        <end position="427"/>
    </location>
</feature>
<dbReference type="SUPFAM" id="SSF111347">
    <property type="entry name" value="Rap/Ran-GAP"/>
    <property type="match status" value="1"/>
</dbReference>
<evidence type="ECO:0000259" key="3">
    <source>
        <dbReference type="PROSITE" id="PS50085"/>
    </source>
</evidence>
<sequence>MAPTKLCDEIGIQPQFGGIHFSGRPHTESYLGGMYSEWTSLGPHFHSLSEERNSVLNKFPTHVGKNVVTSILKPLASNLGITQASEPSPFVSDEEVQWNMQVICYGLSLPFSEHDTIRDCVSVYCEWLTSLHPVPKISVPPPVRDEPNLYGRKIISHFYNLFVPRKGEAPDTINKQAVLCHRVLRTIQNVSQVSNVMNQETWEVLLMFLLSINDCILSPPIVKDDICDQLCERVLSVLVEVWLLACVRCFPSPPLWKTLREMCMNWRHRIALVEQWNRVHLALTAKLLEFMCGPDFPTLKICDEDNQLIPAEATQDCIVQSWYRFLHCLGNPVNLCRPSLISQTPEFLQYAITSNCVVDPSQHPCLSALPMIFLKAIRGVAGQVDAFLGICSSYLYEDVTGFKKEKDVQPTSIQTPPTQRRLAKSLSVAPSSVSKGIPRASLIGLTSSRASTLIQPSSAPNSGPPSTSSQSSFSSLGLDAKVPIALNRPKCNSILHLFGDWLFEAANIGTDHHTFTTSSKSIPSSLVIDSRKVSVSSSSQPPSLSDDAEAPNLFLMEKYEAGRAEALGALCRIFTAKKTGEEILPVYLSRFYVSLYHGLQIPDSRECTDVISSILINSTDLFRLDLDGVFILLPSYIEALELVFLKGPKASSNGLKTELRQASIQLLLSMIALPLQFQDLQIKELFPSQSDEKNLLTVGELKPRLMNLLIGALEIETDPTNVQMLLGGLIQSVEDTACCEAGETVMQNYSSSNFMSSGSDTSSARSLSQTERRSLGDWTEFSHDSINDCAHGLFISTTYLVCQRLISSWKSDLNVSLAALEVLSALARIHIKETDALEPKRAVKWLCDYIVIQCSRPPPAHSKDLHSTIVAAFSCLSVWLVAHPTLLDDKECLATVLDVVELGISGSISQGKAGEPVKLKDQKELKPASMRVRDAAESLLNRILEQVGYFPSPCGAESLSSLLDELSLLKYCNSWTGGEVDRVTACQRFKYFIIDNSILLALLEEPLGNDQDPQPTVTVIIRGPFGRHAWTMQLRHLPRHKSGTKHQHTTNPGRPIPSNDIGVRHDIRHQHFPDGIERIPACKVDKSIPSMESLNDETVAGEQAKMIELLENQLELEEAMKRVGQQSENSLQFPDPDRECYPPLVKHEFQTARLFLSHFGLLSLDSEQNQLDSPLIMLDTSIPGFCTDLEALDSISSRTCDTVHVFYVRTGQKNVQEILFNVTTSTLVDQRFMEMLDSLGWPVNVHQHPGWTGNTFTSWKLQPIPRQHEEENAEPMPSLYSGEKYVLYWADVSSEIAFVVPTVKSVAHFQTDYESLSQVSGQGWYERSVSVGNGNQQKGTQCKPRTMSLDLEKSGAEPTRPGRRLGVLKNQPYVNPPTKVMLVWLESYEDHITFPVGDLLNYCNTSLESAPPKSEDTYVIFVHALSSGLLRVKLQGPTGRMTLSTPLVDGIVVSERTLSSLVRQTALNICKRKRLDNDSYHPPHVRRRLKVQEFATRYKSNLSHSEMLTSLFS</sequence>
<dbReference type="PROSITE" id="PS50085">
    <property type="entry name" value="RAPGAP"/>
    <property type="match status" value="1"/>
</dbReference>
<evidence type="ECO:0000256" key="1">
    <source>
        <dbReference type="ARBA" id="ARBA00022468"/>
    </source>
</evidence>
<accession>A0AAN8P130</accession>
<feature type="compositionally biased region" description="Low complexity" evidence="2">
    <location>
        <begin position="460"/>
        <end position="474"/>
    </location>
</feature>
<feature type="domain" description="Rap-GAP" evidence="3">
    <location>
        <begin position="1189"/>
        <end position="1432"/>
    </location>
</feature>
<evidence type="ECO:0000313" key="5">
    <source>
        <dbReference type="Proteomes" id="UP001372834"/>
    </source>
</evidence>
<dbReference type="GO" id="GO:0005096">
    <property type="term" value="F:GTPase activator activity"/>
    <property type="evidence" value="ECO:0007669"/>
    <property type="project" value="UniProtKB-KW"/>
</dbReference>
<protein>
    <recommendedName>
        <fullName evidence="3">Rap-GAP domain-containing protein</fullName>
    </recommendedName>
</protein>
<dbReference type="Proteomes" id="UP001372834">
    <property type="component" value="Unassembled WGS sequence"/>
</dbReference>
<dbReference type="Gene3D" id="3.40.50.11210">
    <property type="entry name" value="Rap/Ran-GAP"/>
    <property type="match status" value="1"/>
</dbReference>
<dbReference type="InterPro" id="IPR039930">
    <property type="entry name" value="RALGAPB"/>
</dbReference>
<feature type="compositionally biased region" description="Polar residues" evidence="2">
    <location>
        <begin position="409"/>
        <end position="418"/>
    </location>
</feature>
<name>A0AAN8P130_POLSC</name>
<organism evidence="4 5">
    <name type="scientific">Polyplax serrata</name>
    <name type="common">Common mouse louse</name>
    <dbReference type="NCBI Taxonomy" id="468196"/>
    <lineage>
        <taxon>Eukaryota</taxon>
        <taxon>Metazoa</taxon>
        <taxon>Ecdysozoa</taxon>
        <taxon>Arthropoda</taxon>
        <taxon>Hexapoda</taxon>
        <taxon>Insecta</taxon>
        <taxon>Pterygota</taxon>
        <taxon>Neoptera</taxon>
        <taxon>Paraneoptera</taxon>
        <taxon>Psocodea</taxon>
        <taxon>Troctomorpha</taxon>
        <taxon>Phthiraptera</taxon>
        <taxon>Anoplura</taxon>
        <taxon>Polyplacidae</taxon>
        <taxon>Polyplax</taxon>
    </lineage>
</organism>
<evidence type="ECO:0000313" key="4">
    <source>
        <dbReference type="EMBL" id="KAK6630609.1"/>
    </source>
</evidence>
<dbReference type="InterPro" id="IPR000331">
    <property type="entry name" value="Rap/Ran_GAP_dom"/>
</dbReference>
<feature type="region of interest" description="Disordered" evidence="2">
    <location>
        <begin position="1040"/>
        <end position="1061"/>
    </location>
</feature>
<proteinExistence type="predicted"/>